<dbReference type="PANTHER" id="PTHR43033:SF1">
    <property type="entry name" value="TRNA(ILE)-LYSIDINE SYNTHASE-RELATED"/>
    <property type="match status" value="1"/>
</dbReference>
<evidence type="ECO:0000313" key="11">
    <source>
        <dbReference type="Proteomes" id="UP000198744"/>
    </source>
</evidence>
<dbReference type="STRING" id="43775.SAMN04489760_11029"/>
<gene>
    <name evidence="8" type="primary">tilS</name>
    <name evidence="10" type="ORF">SAMN04489760_11029</name>
</gene>
<comment type="domain">
    <text evidence="8">The N-terminal region contains the highly conserved SGGXDS motif, predicted to be a P-loop motif involved in ATP binding.</text>
</comment>
<evidence type="ECO:0000256" key="4">
    <source>
        <dbReference type="ARBA" id="ARBA00022694"/>
    </source>
</evidence>
<comment type="catalytic activity">
    <reaction evidence="7 8">
        <text>cytidine(34) in tRNA(Ile2) + L-lysine + ATP = lysidine(34) in tRNA(Ile2) + AMP + diphosphate + H(+)</text>
        <dbReference type="Rhea" id="RHEA:43744"/>
        <dbReference type="Rhea" id="RHEA-COMP:10625"/>
        <dbReference type="Rhea" id="RHEA-COMP:10670"/>
        <dbReference type="ChEBI" id="CHEBI:15378"/>
        <dbReference type="ChEBI" id="CHEBI:30616"/>
        <dbReference type="ChEBI" id="CHEBI:32551"/>
        <dbReference type="ChEBI" id="CHEBI:33019"/>
        <dbReference type="ChEBI" id="CHEBI:82748"/>
        <dbReference type="ChEBI" id="CHEBI:83665"/>
        <dbReference type="ChEBI" id="CHEBI:456215"/>
        <dbReference type="EC" id="6.3.4.19"/>
    </reaction>
</comment>
<dbReference type="Pfam" id="PF01171">
    <property type="entry name" value="ATP_bind_3"/>
    <property type="match status" value="1"/>
</dbReference>
<dbReference type="HAMAP" id="MF_01161">
    <property type="entry name" value="tRNA_Ile_lys_synt"/>
    <property type="match status" value="1"/>
</dbReference>
<comment type="function">
    <text evidence="8">Ligates lysine onto the cytidine present at position 34 of the AUA codon-specific tRNA(Ile) that contains the anticodon CAU, in an ATP-dependent manner. Cytidine is converted to lysidine, thus changing the amino acid specificity of the tRNA from methionine to isoleucine.</text>
</comment>
<evidence type="ECO:0000256" key="7">
    <source>
        <dbReference type="ARBA" id="ARBA00048539"/>
    </source>
</evidence>
<name>A0A1H7XBX1_9BACT</name>
<evidence type="ECO:0000256" key="2">
    <source>
        <dbReference type="ARBA" id="ARBA00022490"/>
    </source>
</evidence>
<keyword evidence="6 8" id="KW-0067">ATP-binding</keyword>
<dbReference type="GO" id="GO:0005737">
    <property type="term" value="C:cytoplasm"/>
    <property type="evidence" value="ECO:0007669"/>
    <property type="project" value="UniProtKB-SubCell"/>
</dbReference>
<sequence length="476" mass="54369">MLDKIRQTVQKYGMLKGGEHVVVAVSGGPDSVALLQVLTLLSSEFDLTLTVAHLNHGLRGAESDAEEQLVCRLSEERGISCVVKEVNLTALREKEKRRRSLEDIGREERYSFFSTLAKEIGATRITLGHHREDQAETVLMNLIRGTGLEGMKGILPVRDGIFIRPLLEVCRKEILEFLHAEEIPFLEDSSNREDQFLRNRIRLHLIPLLQERYNPKIVDILNRTACIARREVDCLKSRASQILDDWQIPPQIKDGVATLEIKEFLKLHEALQYRVIKTLLGRMYSLNCRVTSAHIQAVVELCHGRNPDGILHMPDKILVKREYGQLTFVCRGDKGIPLDDYAGEGRSCEEFFYFVKIPDSVELKELGIVVKTAFAEKDEERIFGEGNNVAYLDFDKLKMPLVIRNRRKGDRFQPLGMEGTKKLKAYFIDEKIPRQKRDSIPLLADGHSVVWIAGLRTSERTRVNKETVHIVKIEII</sequence>
<evidence type="ECO:0000256" key="6">
    <source>
        <dbReference type="ARBA" id="ARBA00022840"/>
    </source>
</evidence>
<dbReference type="InterPro" id="IPR015262">
    <property type="entry name" value="tRNA_Ile_lys_synt_subst-bd"/>
</dbReference>
<dbReference type="SUPFAM" id="SSF82829">
    <property type="entry name" value="MesJ substrate recognition domain-like"/>
    <property type="match status" value="1"/>
</dbReference>
<dbReference type="NCBIfam" id="TIGR02432">
    <property type="entry name" value="lysidine_TilS_N"/>
    <property type="match status" value="1"/>
</dbReference>
<dbReference type="Proteomes" id="UP000198744">
    <property type="component" value="Unassembled WGS sequence"/>
</dbReference>
<dbReference type="Pfam" id="PF09179">
    <property type="entry name" value="TilS"/>
    <property type="match status" value="1"/>
</dbReference>
<dbReference type="NCBIfam" id="TIGR02433">
    <property type="entry name" value="lysidine_TilS_C"/>
    <property type="match status" value="1"/>
</dbReference>
<dbReference type="GO" id="GO:0032267">
    <property type="term" value="F:tRNA(Ile)-lysidine synthase activity"/>
    <property type="evidence" value="ECO:0007669"/>
    <property type="project" value="UniProtKB-EC"/>
</dbReference>
<dbReference type="GO" id="GO:0006400">
    <property type="term" value="P:tRNA modification"/>
    <property type="evidence" value="ECO:0007669"/>
    <property type="project" value="UniProtKB-UniRule"/>
</dbReference>
<dbReference type="InterPro" id="IPR012795">
    <property type="entry name" value="tRNA_Ile_lys_synt_N"/>
</dbReference>
<organism evidence="10 11">
    <name type="scientific">Syntrophus gentianae</name>
    <dbReference type="NCBI Taxonomy" id="43775"/>
    <lineage>
        <taxon>Bacteria</taxon>
        <taxon>Pseudomonadati</taxon>
        <taxon>Thermodesulfobacteriota</taxon>
        <taxon>Syntrophia</taxon>
        <taxon>Syntrophales</taxon>
        <taxon>Syntrophaceae</taxon>
        <taxon>Syntrophus</taxon>
    </lineage>
</organism>
<evidence type="ECO:0000256" key="5">
    <source>
        <dbReference type="ARBA" id="ARBA00022741"/>
    </source>
</evidence>
<evidence type="ECO:0000259" key="9">
    <source>
        <dbReference type="SMART" id="SM00977"/>
    </source>
</evidence>
<dbReference type="InterPro" id="IPR012094">
    <property type="entry name" value="tRNA_Ile_lys_synt"/>
</dbReference>
<dbReference type="SMART" id="SM00977">
    <property type="entry name" value="TilS_C"/>
    <property type="match status" value="1"/>
</dbReference>
<evidence type="ECO:0000256" key="1">
    <source>
        <dbReference type="ARBA" id="ARBA00004496"/>
    </source>
</evidence>
<dbReference type="InterPro" id="IPR020825">
    <property type="entry name" value="Phe-tRNA_synthase-like_B3/B4"/>
</dbReference>
<evidence type="ECO:0000256" key="3">
    <source>
        <dbReference type="ARBA" id="ARBA00022598"/>
    </source>
</evidence>
<dbReference type="CDD" id="cd01992">
    <property type="entry name" value="TilS_N"/>
    <property type="match status" value="1"/>
</dbReference>
<dbReference type="OrthoDB" id="9807403at2"/>
<feature type="domain" description="Lysidine-tRNA(Ile) synthetase C-terminal" evidence="9">
    <location>
        <begin position="401"/>
        <end position="473"/>
    </location>
</feature>
<dbReference type="GO" id="GO:0005524">
    <property type="term" value="F:ATP binding"/>
    <property type="evidence" value="ECO:0007669"/>
    <property type="project" value="UniProtKB-UniRule"/>
</dbReference>
<dbReference type="RefSeq" id="WP_093883262.1">
    <property type="nucleotide sequence ID" value="NZ_FOBS01000010.1"/>
</dbReference>
<evidence type="ECO:0000313" key="10">
    <source>
        <dbReference type="EMBL" id="SEM31316.1"/>
    </source>
</evidence>
<keyword evidence="11" id="KW-1185">Reference proteome</keyword>
<keyword evidence="3 8" id="KW-0436">Ligase</keyword>
<dbReference type="Pfam" id="PF11734">
    <property type="entry name" value="TilS_C"/>
    <property type="match status" value="1"/>
</dbReference>
<dbReference type="InterPro" id="IPR014729">
    <property type="entry name" value="Rossmann-like_a/b/a_fold"/>
</dbReference>
<dbReference type="AlphaFoldDB" id="A0A1H7XBX1"/>
<keyword evidence="5 8" id="KW-0547">Nucleotide-binding</keyword>
<dbReference type="EC" id="6.3.4.19" evidence="8"/>
<dbReference type="PANTHER" id="PTHR43033">
    <property type="entry name" value="TRNA(ILE)-LYSIDINE SYNTHASE-RELATED"/>
    <property type="match status" value="1"/>
</dbReference>
<accession>A0A1H7XBX1</accession>
<dbReference type="Gene3D" id="3.30.465.60">
    <property type="match status" value="1"/>
</dbReference>
<dbReference type="InterPro" id="IPR012796">
    <property type="entry name" value="Lysidine-tRNA-synth_C"/>
</dbReference>
<dbReference type="Gene3D" id="3.40.50.620">
    <property type="entry name" value="HUPs"/>
    <property type="match status" value="1"/>
</dbReference>
<dbReference type="EMBL" id="FOBS01000010">
    <property type="protein sequence ID" value="SEM31316.1"/>
    <property type="molecule type" value="Genomic_DNA"/>
</dbReference>
<dbReference type="Gene3D" id="3.50.40.10">
    <property type="entry name" value="Phenylalanyl-trna Synthetase, Chain B, domain 3"/>
    <property type="match status" value="1"/>
</dbReference>
<protein>
    <recommendedName>
        <fullName evidence="8">tRNA(Ile)-lysidine synthase</fullName>
        <ecNumber evidence="8">6.3.4.19</ecNumber>
    </recommendedName>
    <alternativeName>
        <fullName evidence="8">tRNA(Ile)-2-lysyl-cytidine synthase</fullName>
    </alternativeName>
    <alternativeName>
        <fullName evidence="8">tRNA(Ile)-lysidine synthetase</fullName>
    </alternativeName>
</protein>
<feature type="binding site" evidence="8">
    <location>
        <begin position="26"/>
        <end position="31"/>
    </location>
    <ligand>
        <name>ATP</name>
        <dbReference type="ChEBI" id="CHEBI:30616"/>
    </ligand>
</feature>
<keyword evidence="4 8" id="KW-0819">tRNA processing</keyword>
<dbReference type="InterPro" id="IPR011063">
    <property type="entry name" value="TilS/TtcA_N"/>
</dbReference>
<dbReference type="SUPFAM" id="SSF56037">
    <property type="entry name" value="PheT/TilS domain"/>
    <property type="match status" value="1"/>
</dbReference>
<proteinExistence type="inferred from homology"/>
<keyword evidence="2 8" id="KW-0963">Cytoplasm</keyword>
<evidence type="ECO:0000256" key="8">
    <source>
        <dbReference type="HAMAP-Rule" id="MF_01161"/>
    </source>
</evidence>
<comment type="subcellular location">
    <subcellularLocation>
        <location evidence="1 8">Cytoplasm</location>
    </subcellularLocation>
</comment>
<dbReference type="SUPFAM" id="SSF52402">
    <property type="entry name" value="Adenine nucleotide alpha hydrolases-like"/>
    <property type="match status" value="1"/>
</dbReference>
<reference evidence="10 11" key="1">
    <citation type="submission" date="2016-10" db="EMBL/GenBank/DDBJ databases">
        <authorList>
            <person name="de Groot N.N."/>
        </authorList>
    </citation>
    <scope>NUCLEOTIDE SEQUENCE [LARGE SCALE GENOMIC DNA]</scope>
    <source>
        <strain evidence="10 11">DSM 8423</strain>
    </source>
</reference>
<comment type="similarity">
    <text evidence="8">Belongs to the tRNA(Ile)-lysidine synthase family.</text>
</comment>